<feature type="transmembrane region" description="Helical" evidence="6">
    <location>
        <begin position="63"/>
        <end position="82"/>
    </location>
</feature>
<evidence type="ECO:0000256" key="1">
    <source>
        <dbReference type="ARBA" id="ARBA00004141"/>
    </source>
</evidence>
<dbReference type="Gene3D" id="1.20.1250.20">
    <property type="entry name" value="MFS general substrate transporter like domains"/>
    <property type="match status" value="1"/>
</dbReference>
<dbReference type="GO" id="GO:0016020">
    <property type="term" value="C:membrane"/>
    <property type="evidence" value="ECO:0007669"/>
    <property type="project" value="UniProtKB-SubCell"/>
</dbReference>
<dbReference type="EMBL" id="MCGE01000001">
    <property type="protein sequence ID" value="ORZ26171.1"/>
    <property type="molecule type" value="Genomic_DNA"/>
</dbReference>
<feature type="region of interest" description="Disordered" evidence="5">
    <location>
        <begin position="315"/>
        <end position="351"/>
    </location>
</feature>
<feature type="transmembrane region" description="Helical" evidence="6">
    <location>
        <begin position="5"/>
        <end position="26"/>
    </location>
</feature>
<feature type="transmembrane region" description="Helical" evidence="6">
    <location>
        <begin position="276"/>
        <end position="295"/>
    </location>
</feature>
<gene>
    <name evidence="7" type="ORF">BCR42DRAFT_20919</name>
</gene>
<comment type="subcellular location">
    <subcellularLocation>
        <location evidence="1">Membrane</location>
        <topology evidence="1">Multi-pass membrane protein</topology>
    </subcellularLocation>
</comment>
<evidence type="ECO:0000256" key="3">
    <source>
        <dbReference type="ARBA" id="ARBA00022989"/>
    </source>
</evidence>
<accession>A0A1X2J304</accession>
<keyword evidence="3 6" id="KW-1133">Transmembrane helix</keyword>
<feature type="transmembrane region" description="Helical" evidence="6">
    <location>
        <begin position="152"/>
        <end position="171"/>
    </location>
</feature>
<evidence type="ECO:0000256" key="4">
    <source>
        <dbReference type="ARBA" id="ARBA00023136"/>
    </source>
</evidence>
<organism evidence="7 8">
    <name type="scientific">Absidia repens</name>
    <dbReference type="NCBI Taxonomy" id="90262"/>
    <lineage>
        <taxon>Eukaryota</taxon>
        <taxon>Fungi</taxon>
        <taxon>Fungi incertae sedis</taxon>
        <taxon>Mucoromycota</taxon>
        <taxon>Mucoromycotina</taxon>
        <taxon>Mucoromycetes</taxon>
        <taxon>Mucorales</taxon>
        <taxon>Cunninghamellaceae</taxon>
        <taxon>Absidia</taxon>
    </lineage>
</organism>
<feature type="transmembrane region" description="Helical" evidence="6">
    <location>
        <begin position="244"/>
        <end position="264"/>
    </location>
</feature>
<dbReference type="GO" id="GO:0022857">
    <property type="term" value="F:transmembrane transporter activity"/>
    <property type="evidence" value="ECO:0007669"/>
    <property type="project" value="InterPro"/>
</dbReference>
<evidence type="ECO:0000256" key="6">
    <source>
        <dbReference type="SAM" id="Phobius"/>
    </source>
</evidence>
<name>A0A1X2J304_9FUNG</name>
<keyword evidence="2 6" id="KW-0812">Transmembrane</keyword>
<dbReference type="PANTHER" id="PTHR10924">
    <property type="entry name" value="MAJOR FACILITATOR SUPERFAMILY PROTEIN-RELATED"/>
    <property type="match status" value="1"/>
</dbReference>
<evidence type="ECO:0000256" key="2">
    <source>
        <dbReference type="ARBA" id="ARBA00022692"/>
    </source>
</evidence>
<feature type="transmembrane region" description="Helical" evidence="6">
    <location>
        <begin position="206"/>
        <end position="224"/>
    </location>
</feature>
<dbReference type="InterPro" id="IPR049680">
    <property type="entry name" value="FLVCR1-2_SLC49-like"/>
</dbReference>
<feature type="compositionally biased region" description="Basic and acidic residues" evidence="5">
    <location>
        <begin position="328"/>
        <end position="351"/>
    </location>
</feature>
<dbReference type="SUPFAM" id="SSF103473">
    <property type="entry name" value="MFS general substrate transporter"/>
    <property type="match status" value="1"/>
</dbReference>
<proteinExistence type="predicted"/>
<evidence type="ECO:0000313" key="7">
    <source>
        <dbReference type="EMBL" id="ORZ26171.1"/>
    </source>
</evidence>
<sequence length="351" mass="38259">MTGQIIGSVAAPMALNIMSLFASTWFTESLRATAGMFVASNYGAILVMFMVPNITKTAHDIPMTLSIVGIIALSAFVCLLFMPTKPPHAPSHVTNQPRPSFRRGLVLLSKNYSFWIIFLIQGINVGISIAFGTIFTQVISPYGYTDAQAGQINAIGFFAGTLGCAAAGAVLDLTKQHRLLLKATPPLIFFSNLGFYLLMKSDSFLMVLYLTVMNQTFVSFLVPVAMETGCETAYPVSEATSSSFLWQGAQTFGFIIMAVMDCLRDPQGAPHNNMQRALLLLTILTGFMMVLAFSFNGRMCRSEAIEQEKAQVEKEAFEKQATCPHNKSGKDGGSDNDDDKNNDKESVICRS</sequence>
<keyword evidence="4 6" id="KW-0472">Membrane</keyword>
<dbReference type="OrthoDB" id="422206at2759"/>
<dbReference type="Pfam" id="PF07690">
    <property type="entry name" value="MFS_1"/>
    <property type="match status" value="1"/>
</dbReference>
<feature type="transmembrane region" description="Helical" evidence="6">
    <location>
        <begin position="112"/>
        <end position="140"/>
    </location>
</feature>
<feature type="transmembrane region" description="Helical" evidence="6">
    <location>
        <begin position="32"/>
        <end position="51"/>
    </location>
</feature>
<dbReference type="AlphaFoldDB" id="A0A1X2J304"/>
<reference evidence="7 8" key="1">
    <citation type="submission" date="2016-07" db="EMBL/GenBank/DDBJ databases">
        <title>Pervasive Adenine N6-methylation of Active Genes in Fungi.</title>
        <authorList>
            <consortium name="DOE Joint Genome Institute"/>
            <person name="Mondo S.J."/>
            <person name="Dannebaum R.O."/>
            <person name="Kuo R.C."/>
            <person name="Labutti K."/>
            <person name="Haridas S."/>
            <person name="Kuo A."/>
            <person name="Salamov A."/>
            <person name="Ahrendt S.R."/>
            <person name="Lipzen A."/>
            <person name="Sullivan W."/>
            <person name="Andreopoulos W.B."/>
            <person name="Clum A."/>
            <person name="Lindquist E."/>
            <person name="Daum C."/>
            <person name="Ramamoorthy G.K."/>
            <person name="Gryganskyi A."/>
            <person name="Culley D."/>
            <person name="Magnuson J.K."/>
            <person name="James T.Y."/>
            <person name="O'Malley M.A."/>
            <person name="Stajich J.E."/>
            <person name="Spatafora J.W."/>
            <person name="Visel A."/>
            <person name="Grigoriev I.V."/>
        </authorList>
    </citation>
    <scope>NUCLEOTIDE SEQUENCE [LARGE SCALE GENOMIC DNA]</scope>
    <source>
        <strain evidence="7 8">NRRL 1336</strain>
    </source>
</reference>
<dbReference type="InterPro" id="IPR011701">
    <property type="entry name" value="MFS"/>
</dbReference>
<dbReference type="InterPro" id="IPR036259">
    <property type="entry name" value="MFS_trans_sf"/>
</dbReference>
<dbReference type="Proteomes" id="UP000193560">
    <property type="component" value="Unassembled WGS sequence"/>
</dbReference>
<evidence type="ECO:0000256" key="5">
    <source>
        <dbReference type="SAM" id="MobiDB-lite"/>
    </source>
</evidence>
<keyword evidence="8" id="KW-1185">Reference proteome</keyword>
<protein>
    <submittedName>
        <fullName evidence="7">Major facilitator superfamily domain-containing protein</fullName>
    </submittedName>
</protein>
<evidence type="ECO:0000313" key="8">
    <source>
        <dbReference type="Proteomes" id="UP000193560"/>
    </source>
</evidence>
<comment type="caution">
    <text evidence="7">The sequence shown here is derived from an EMBL/GenBank/DDBJ whole genome shotgun (WGS) entry which is preliminary data.</text>
</comment>
<dbReference type="PANTHER" id="PTHR10924:SF6">
    <property type="entry name" value="SOLUTE CARRIER FAMILY 49 MEMBER A3"/>
    <property type="match status" value="1"/>
</dbReference>